<gene>
    <name evidence="2" type="ORF">IX84_26400</name>
</gene>
<comment type="caution">
    <text evidence="2">The sequence shown here is derived from an EMBL/GenBank/DDBJ whole genome shotgun (WGS) entry which is preliminary data.</text>
</comment>
<feature type="transmembrane region" description="Helical" evidence="1">
    <location>
        <begin position="289"/>
        <end position="309"/>
    </location>
</feature>
<protein>
    <recommendedName>
        <fullName evidence="4">Glycosyltransferase RgtA/B/C/D-like domain-containing protein</fullName>
    </recommendedName>
</protein>
<evidence type="ECO:0008006" key="4">
    <source>
        <dbReference type="Google" id="ProtNLM"/>
    </source>
</evidence>
<dbReference type="AlphaFoldDB" id="A0A098RZP1"/>
<evidence type="ECO:0000313" key="2">
    <source>
        <dbReference type="EMBL" id="KGE85624.1"/>
    </source>
</evidence>
<dbReference type="STRING" id="1524460.IX84_26400"/>
<accession>A0A098RZP1</accession>
<feature type="transmembrane region" description="Helical" evidence="1">
    <location>
        <begin position="198"/>
        <end position="227"/>
    </location>
</feature>
<feature type="transmembrane region" description="Helical" evidence="1">
    <location>
        <begin position="321"/>
        <end position="340"/>
    </location>
</feature>
<sequence>MHNREKSSCWFFAGLWVTILLTAVYWHFAGRDFSAFILLSDNNIEQVAFNEEVKVYPHDGYDGQFFYALALHPFERITATFNPPSENSLDRPFASGIRIDNPVLRTKRIGYPLLAWAANGFGQGGYLPFALVLINILGIGLAIGICFLLTMLFKAPSYYCLMPLAFIGTWICLFRDLSDHLGVAFGLLSLYFVVKKRFWAFALMGTAAMLTKETVIFILLGSAFSIGLSALRQKQYERIMLLSFPFLAYLGWSAFLGWHTPSDGTLLKHFDWPFAGIARGYIKALPLPLFWLGTFVPIALISLEGLLELWKNRLHSLFQPVTLIFLFNLAFVLLLSKAIYEDPFSFARNMLPLQYAAMLLLIQQKQGVSWFTIVVSTGTATLFYFASILNL</sequence>
<keyword evidence="3" id="KW-1185">Reference proteome</keyword>
<dbReference type="OrthoDB" id="155631at2"/>
<keyword evidence="1" id="KW-1133">Transmembrane helix</keyword>
<feature type="transmembrane region" description="Helical" evidence="1">
    <location>
        <begin position="126"/>
        <end position="151"/>
    </location>
</feature>
<keyword evidence="1" id="KW-0472">Membrane</keyword>
<evidence type="ECO:0000256" key="1">
    <source>
        <dbReference type="SAM" id="Phobius"/>
    </source>
</evidence>
<dbReference type="RefSeq" id="WP_044227594.1">
    <property type="nucleotide sequence ID" value="NZ_JBKAGJ010000003.1"/>
</dbReference>
<feature type="transmembrane region" description="Helical" evidence="1">
    <location>
        <begin position="239"/>
        <end position="258"/>
    </location>
</feature>
<feature type="transmembrane region" description="Helical" evidence="1">
    <location>
        <begin position="158"/>
        <end position="178"/>
    </location>
</feature>
<evidence type="ECO:0000313" key="3">
    <source>
        <dbReference type="Proteomes" id="UP000029736"/>
    </source>
</evidence>
<keyword evidence="1" id="KW-0812">Transmembrane</keyword>
<proteinExistence type="predicted"/>
<organism evidence="2 3">
    <name type="scientific">Phaeodactylibacter xiamenensis</name>
    <dbReference type="NCBI Taxonomy" id="1524460"/>
    <lineage>
        <taxon>Bacteria</taxon>
        <taxon>Pseudomonadati</taxon>
        <taxon>Bacteroidota</taxon>
        <taxon>Saprospiria</taxon>
        <taxon>Saprospirales</taxon>
        <taxon>Haliscomenobacteraceae</taxon>
        <taxon>Phaeodactylibacter</taxon>
    </lineage>
</organism>
<reference evidence="2 3" key="1">
    <citation type="journal article" date="2014" name="Int. J. Syst. Evol. Microbiol.">
        <title>Phaeodactylibacter xiamenensis gen. nov., sp. nov., a member of the family Saprospiraceae isolated from the marine alga Phaeodactylum tricornutum.</title>
        <authorList>
            <person name="Chen Z.Jr."/>
            <person name="Lei X."/>
            <person name="Lai Q."/>
            <person name="Li Y."/>
            <person name="Zhang B."/>
            <person name="Zhang J."/>
            <person name="Zhang H."/>
            <person name="Yang L."/>
            <person name="Zheng W."/>
            <person name="Tian Y."/>
            <person name="Yu Z."/>
            <person name="Xu H.Jr."/>
            <person name="Zheng T."/>
        </authorList>
    </citation>
    <scope>NUCLEOTIDE SEQUENCE [LARGE SCALE GENOMIC DNA]</scope>
    <source>
        <strain evidence="2 3">KD52</strain>
    </source>
</reference>
<feature type="transmembrane region" description="Helical" evidence="1">
    <location>
        <begin position="369"/>
        <end position="389"/>
    </location>
</feature>
<dbReference type="EMBL" id="JPOS01000084">
    <property type="protein sequence ID" value="KGE85624.1"/>
    <property type="molecule type" value="Genomic_DNA"/>
</dbReference>
<feature type="transmembrane region" description="Helical" evidence="1">
    <location>
        <begin position="9"/>
        <end position="28"/>
    </location>
</feature>
<name>A0A098RZP1_9BACT</name>
<dbReference type="Proteomes" id="UP000029736">
    <property type="component" value="Unassembled WGS sequence"/>
</dbReference>